<comment type="caution">
    <text evidence="5">The sequence shown here is derived from an EMBL/GenBank/DDBJ whole genome shotgun (WGS) entry which is preliminary data.</text>
</comment>
<dbReference type="Proteomes" id="UP000214600">
    <property type="component" value="Unassembled WGS sequence"/>
</dbReference>
<keyword evidence="3" id="KW-0233">DNA recombination</keyword>
<sequence>MASKPIHSKTARAKLAPAREPYWARIRTGLHVGYRKLDSESGTWIGRRKGEDGKYQFQSFGENHEYDTALVAVQKWADELGTGVAHDKRKFTVADVCRAYVEKRRDKGTNSATDAELRFKRLVYGKAIGDIQIAKLRYDDVLKWRNDQLDGKDPDDEESYNRAMDTVNRELTNFKAALNYGKNILHVVSTDIAWKGVTAFPKVGTRRQGFLTAEERQKLLCSMRFDLYKLAIGLLLTGARPGELVNADVRDFDKNLGKLALTGKTGKRLIPLSDKAREFFRKEADGRPDKVPLLVNMFGERWYRSMWVRLFQEAREKAELPDAVMYCLRHTYISEALAQGIDPVTVANLTGTSVKIIQKHYHGYPEDIEVRLSNVALL</sequence>
<dbReference type="InterPro" id="IPR013762">
    <property type="entry name" value="Integrase-like_cat_sf"/>
</dbReference>
<keyword evidence="2" id="KW-0238">DNA-binding</keyword>
<evidence type="ECO:0000256" key="2">
    <source>
        <dbReference type="ARBA" id="ARBA00023125"/>
    </source>
</evidence>
<dbReference type="GO" id="GO:0003677">
    <property type="term" value="F:DNA binding"/>
    <property type="evidence" value="ECO:0007669"/>
    <property type="project" value="UniProtKB-KW"/>
</dbReference>
<gene>
    <name evidence="5" type="ORF">CFB84_23255</name>
</gene>
<dbReference type="OrthoDB" id="102994at2"/>
<dbReference type="InterPro" id="IPR010998">
    <property type="entry name" value="Integrase_recombinase_N"/>
</dbReference>
<reference evidence="5 6" key="2">
    <citation type="submission" date="2017-08" db="EMBL/GenBank/DDBJ databases">
        <title>WGS of novel Burkholderia cepaca complex species.</title>
        <authorList>
            <person name="Lipuma J."/>
            <person name="Spilker T."/>
        </authorList>
    </citation>
    <scope>NUCLEOTIDE SEQUENCE [LARGE SCALE GENOMIC DNA]</scope>
    <source>
        <strain evidence="5 6">AU17325</strain>
    </source>
</reference>
<dbReference type="SUPFAM" id="SSF56349">
    <property type="entry name" value="DNA breaking-rejoining enzymes"/>
    <property type="match status" value="1"/>
</dbReference>
<dbReference type="InterPro" id="IPR002104">
    <property type="entry name" value="Integrase_catalytic"/>
</dbReference>
<dbReference type="GO" id="GO:0006310">
    <property type="term" value="P:DNA recombination"/>
    <property type="evidence" value="ECO:0007669"/>
    <property type="project" value="UniProtKB-KW"/>
</dbReference>
<dbReference type="Gene3D" id="1.10.150.130">
    <property type="match status" value="1"/>
</dbReference>
<dbReference type="PANTHER" id="PTHR30349:SF88">
    <property type="entry name" value="BLL1584 PROTEIN"/>
    <property type="match status" value="1"/>
</dbReference>
<reference evidence="6" key="1">
    <citation type="submission" date="2017-06" db="EMBL/GenBank/DDBJ databases">
        <authorList>
            <person name="LiPuma J."/>
            <person name="Spilker T."/>
        </authorList>
    </citation>
    <scope>NUCLEOTIDE SEQUENCE [LARGE SCALE GENOMIC DNA]</scope>
    <source>
        <strain evidence="6">AU17325</strain>
    </source>
</reference>
<evidence type="ECO:0000256" key="1">
    <source>
        <dbReference type="ARBA" id="ARBA00022908"/>
    </source>
</evidence>
<dbReference type="PANTHER" id="PTHR30349">
    <property type="entry name" value="PHAGE INTEGRASE-RELATED"/>
    <property type="match status" value="1"/>
</dbReference>
<evidence type="ECO:0000256" key="3">
    <source>
        <dbReference type="ARBA" id="ARBA00023172"/>
    </source>
</evidence>
<dbReference type="InterPro" id="IPR050090">
    <property type="entry name" value="Tyrosine_recombinase_XerCD"/>
</dbReference>
<dbReference type="GO" id="GO:0015074">
    <property type="term" value="P:DNA integration"/>
    <property type="evidence" value="ECO:0007669"/>
    <property type="project" value="UniProtKB-KW"/>
</dbReference>
<dbReference type="Pfam" id="PF00589">
    <property type="entry name" value="Phage_integrase"/>
    <property type="match status" value="1"/>
</dbReference>
<evidence type="ECO:0000313" key="5">
    <source>
        <dbReference type="EMBL" id="OXI42158.1"/>
    </source>
</evidence>
<dbReference type="RefSeq" id="WP_089452185.1">
    <property type="nucleotide sequence ID" value="NZ_NKFA01000008.1"/>
</dbReference>
<accession>A0A228II88</accession>
<dbReference type="PROSITE" id="PS51898">
    <property type="entry name" value="TYR_RECOMBINASE"/>
    <property type="match status" value="1"/>
</dbReference>
<evidence type="ECO:0000313" key="6">
    <source>
        <dbReference type="Proteomes" id="UP000214600"/>
    </source>
</evidence>
<proteinExistence type="predicted"/>
<dbReference type="EMBL" id="NKFA01000008">
    <property type="protein sequence ID" value="OXI42158.1"/>
    <property type="molecule type" value="Genomic_DNA"/>
</dbReference>
<evidence type="ECO:0000259" key="4">
    <source>
        <dbReference type="PROSITE" id="PS51898"/>
    </source>
</evidence>
<dbReference type="CDD" id="cd00796">
    <property type="entry name" value="INT_Rci_Hp1_C"/>
    <property type="match status" value="1"/>
</dbReference>
<feature type="domain" description="Tyr recombinase" evidence="4">
    <location>
        <begin position="206"/>
        <end position="377"/>
    </location>
</feature>
<organism evidence="5 6">
    <name type="scientific">Burkholderia aenigmatica</name>
    <dbReference type="NCBI Taxonomy" id="2015348"/>
    <lineage>
        <taxon>Bacteria</taxon>
        <taxon>Pseudomonadati</taxon>
        <taxon>Pseudomonadota</taxon>
        <taxon>Betaproteobacteria</taxon>
        <taxon>Burkholderiales</taxon>
        <taxon>Burkholderiaceae</taxon>
        <taxon>Burkholderia</taxon>
        <taxon>Burkholderia cepacia complex</taxon>
    </lineage>
</organism>
<dbReference type="InterPro" id="IPR011010">
    <property type="entry name" value="DNA_brk_join_enz"/>
</dbReference>
<dbReference type="AlphaFoldDB" id="A0A228II88"/>
<keyword evidence="1" id="KW-0229">DNA integration</keyword>
<protein>
    <submittedName>
        <fullName evidence="5">Integrase</fullName>
    </submittedName>
</protein>
<name>A0A228II88_9BURK</name>
<dbReference type="Gene3D" id="1.10.443.10">
    <property type="entry name" value="Intergrase catalytic core"/>
    <property type="match status" value="1"/>
</dbReference>